<dbReference type="AlphaFoldDB" id="A0A2N6D073"/>
<dbReference type="Proteomes" id="UP000235015">
    <property type="component" value="Unassembled WGS sequence"/>
</dbReference>
<feature type="region of interest" description="Disordered" evidence="1">
    <location>
        <begin position="1"/>
        <end position="26"/>
    </location>
</feature>
<dbReference type="EMBL" id="PKUN01000002">
    <property type="protein sequence ID" value="PLX63057.1"/>
    <property type="molecule type" value="Genomic_DNA"/>
</dbReference>
<name>A0A2N6D073_9GAMM</name>
<accession>A0A2N6D073</accession>
<organism evidence="2 3">
    <name type="scientific">Sedimenticola selenatireducens</name>
    <dbReference type="NCBI Taxonomy" id="191960"/>
    <lineage>
        <taxon>Bacteria</taxon>
        <taxon>Pseudomonadati</taxon>
        <taxon>Pseudomonadota</taxon>
        <taxon>Gammaproteobacteria</taxon>
        <taxon>Chromatiales</taxon>
        <taxon>Sedimenticolaceae</taxon>
        <taxon>Sedimenticola</taxon>
    </lineage>
</organism>
<proteinExistence type="predicted"/>
<evidence type="ECO:0000256" key="1">
    <source>
        <dbReference type="SAM" id="MobiDB-lite"/>
    </source>
</evidence>
<gene>
    <name evidence="2" type="ORF">C0630_02530</name>
</gene>
<feature type="compositionally biased region" description="Basic and acidic residues" evidence="1">
    <location>
        <begin position="1"/>
        <end position="12"/>
    </location>
</feature>
<feature type="compositionally biased region" description="Polar residues" evidence="1">
    <location>
        <begin position="13"/>
        <end position="26"/>
    </location>
</feature>
<evidence type="ECO:0000313" key="2">
    <source>
        <dbReference type="EMBL" id="PLX63057.1"/>
    </source>
</evidence>
<evidence type="ECO:0000313" key="3">
    <source>
        <dbReference type="Proteomes" id="UP000235015"/>
    </source>
</evidence>
<comment type="caution">
    <text evidence="2">The sequence shown here is derived from an EMBL/GenBank/DDBJ whole genome shotgun (WGS) entry which is preliminary data.</text>
</comment>
<protein>
    <submittedName>
        <fullName evidence="2">Uncharacterized protein</fullName>
    </submittedName>
</protein>
<reference evidence="2 3" key="1">
    <citation type="submission" date="2017-11" db="EMBL/GenBank/DDBJ databases">
        <title>Genome-resolved metagenomics identifies genetic mobility, metabolic interactions, and unexpected diversity in perchlorate-reducing communities.</title>
        <authorList>
            <person name="Barnum T.P."/>
            <person name="Figueroa I.A."/>
            <person name="Carlstrom C.I."/>
            <person name="Lucas L.N."/>
            <person name="Engelbrektson A.L."/>
            <person name="Coates J.D."/>
        </authorList>
    </citation>
    <scope>NUCLEOTIDE SEQUENCE [LARGE SCALE GENOMIC DNA]</scope>
    <source>
        <strain evidence="2">BM301</strain>
    </source>
</reference>
<sequence>MSKNRELNKDSKLNSPTEEGISSSRRQFTKTGLLASPVLMSVVSRPVFGVGCLSNMLSGNMSDPNRGECNLGLSTGYWKEHPEAWPISAGFKPDNTVPNSCNDCISGNGPSAIWVCTDGALFNSYFTTGPQDPQGRSMHELLCTEPGSDEFHIIAALLNALTDPNYVLSESQVKMLWADPTLGGQITDFKAFLNSTWT</sequence>